<dbReference type="PROSITE" id="PS51257">
    <property type="entry name" value="PROKAR_LIPOPROTEIN"/>
    <property type="match status" value="1"/>
</dbReference>
<organism evidence="2 3">
    <name type="scientific">Paraburkholderia sejongensis</name>
    <dbReference type="NCBI Taxonomy" id="2886946"/>
    <lineage>
        <taxon>Bacteria</taxon>
        <taxon>Pseudomonadati</taxon>
        <taxon>Pseudomonadota</taxon>
        <taxon>Betaproteobacteria</taxon>
        <taxon>Burkholderiales</taxon>
        <taxon>Burkholderiaceae</taxon>
        <taxon>Paraburkholderia</taxon>
    </lineage>
</organism>
<evidence type="ECO:0008006" key="4">
    <source>
        <dbReference type="Google" id="ProtNLM"/>
    </source>
</evidence>
<dbReference type="Proteomes" id="UP001431019">
    <property type="component" value="Unassembled WGS sequence"/>
</dbReference>
<feature type="signal peptide" evidence="1">
    <location>
        <begin position="1"/>
        <end position="31"/>
    </location>
</feature>
<comment type="caution">
    <text evidence="2">The sequence shown here is derived from an EMBL/GenBank/DDBJ whole genome shotgun (WGS) entry which is preliminary data.</text>
</comment>
<gene>
    <name evidence="2" type="ORF">LJ656_14745</name>
</gene>
<sequence>MKRSLSFFARRSSLLLSAGAVLALGACSSSAPLFLSDGRPTVLVQCPAGSSSCSEQASANCNGAYDVVRQSTDGGTLSLIYACRAAAR</sequence>
<evidence type="ECO:0000313" key="3">
    <source>
        <dbReference type="Proteomes" id="UP001431019"/>
    </source>
</evidence>
<dbReference type="EMBL" id="JAJITD010000006">
    <property type="protein sequence ID" value="MCC8393853.1"/>
    <property type="molecule type" value="Genomic_DNA"/>
</dbReference>
<proteinExistence type="predicted"/>
<protein>
    <recommendedName>
        <fullName evidence="4">Lipoprotein</fullName>
    </recommendedName>
</protein>
<accession>A0ABS8JVW8</accession>
<evidence type="ECO:0000256" key="1">
    <source>
        <dbReference type="SAM" id="SignalP"/>
    </source>
</evidence>
<name>A0ABS8JVW8_9BURK</name>
<dbReference type="RefSeq" id="WP_230510146.1">
    <property type="nucleotide sequence ID" value="NZ_JAJITD010000006.1"/>
</dbReference>
<reference evidence="2 3" key="1">
    <citation type="submission" date="2021-11" db="EMBL/GenBank/DDBJ databases">
        <authorList>
            <person name="Oh E.-T."/>
            <person name="Kim S.-B."/>
        </authorList>
    </citation>
    <scope>NUCLEOTIDE SEQUENCE [LARGE SCALE GENOMIC DNA]</scope>
    <source>
        <strain evidence="2 3">MMS20-SJTR3</strain>
    </source>
</reference>
<feature type="chain" id="PRO_5047409775" description="Lipoprotein" evidence="1">
    <location>
        <begin position="32"/>
        <end position="88"/>
    </location>
</feature>
<evidence type="ECO:0000313" key="2">
    <source>
        <dbReference type="EMBL" id="MCC8393853.1"/>
    </source>
</evidence>
<keyword evidence="1" id="KW-0732">Signal</keyword>
<keyword evidence="3" id="KW-1185">Reference proteome</keyword>